<protein>
    <submittedName>
        <fullName evidence="1">Uncharacterized protein</fullName>
    </submittedName>
</protein>
<dbReference type="AlphaFoldDB" id="A0A835QAP4"/>
<reference evidence="1 2" key="1">
    <citation type="journal article" date="2020" name="Nat. Food">
        <title>A phased Vanilla planifolia genome enables genetic improvement of flavour and production.</title>
        <authorList>
            <person name="Hasing T."/>
            <person name="Tang H."/>
            <person name="Brym M."/>
            <person name="Khazi F."/>
            <person name="Huang T."/>
            <person name="Chambers A.H."/>
        </authorList>
    </citation>
    <scope>NUCLEOTIDE SEQUENCE [LARGE SCALE GENOMIC DNA]</scope>
    <source>
        <tissue evidence="1">Leaf</tissue>
    </source>
</reference>
<comment type="caution">
    <text evidence="1">The sequence shown here is derived from an EMBL/GenBank/DDBJ whole genome shotgun (WGS) entry which is preliminary data.</text>
</comment>
<proteinExistence type="predicted"/>
<accession>A0A835QAP4</accession>
<dbReference type="OrthoDB" id="8119704at2759"/>
<evidence type="ECO:0000313" key="1">
    <source>
        <dbReference type="EMBL" id="KAG0467280.1"/>
    </source>
</evidence>
<organism evidence="1 2">
    <name type="scientific">Vanilla planifolia</name>
    <name type="common">Vanilla</name>
    <dbReference type="NCBI Taxonomy" id="51239"/>
    <lineage>
        <taxon>Eukaryota</taxon>
        <taxon>Viridiplantae</taxon>
        <taxon>Streptophyta</taxon>
        <taxon>Embryophyta</taxon>
        <taxon>Tracheophyta</taxon>
        <taxon>Spermatophyta</taxon>
        <taxon>Magnoliopsida</taxon>
        <taxon>Liliopsida</taxon>
        <taxon>Asparagales</taxon>
        <taxon>Orchidaceae</taxon>
        <taxon>Vanilloideae</taxon>
        <taxon>Vanilleae</taxon>
        <taxon>Vanilla</taxon>
    </lineage>
</organism>
<dbReference type="EMBL" id="JADCNL010000009">
    <property type="protein sequence ID" value="KAG0467280.1"/>
    <property type="molecule type" value="Genomic_DNA"/>
</dbReference>
<gene>
    <name evidence="1" type="ORF">HPP92_018860</name>
</gene>
<name>A0A835QAP4_VANPL</name>
<sequence length="118" mass="13319">MKLDIYGFSEEFIGLQGLLLHRDTGLLRLVQDDDIGEMEIIDHTGSLWPFILRQTPILASSATWESACGLRAPAALLILPPAKSTEAAVIDEFENRRQRQMIVQTILDVLYVDHHDFS</sequence>
<dbReference type="Proteomes" id="UP000636800">
    <property type="component" value="Unassembled WGS sequence"/>
</dbReference>
<evidence type="ECO:0000313" key="2">
    <source>
        <dbReference type="Proteomes" id="UP000636800"/>
    </source>
</evidence>
<keyword evidence="2" id="KW-1185">Reference proteome</keyword>